<dbReference type="RefSeq" id="WP_200585440.1">
    <property type="nucleotide sequence ID" value="NZ_JAEHFY010000008.1"/>
</dbReference>
<accession>A0ABS1BKC0</accession>
<dbReference type="GO" id="GO:0032259">
    <property type="term" value="P:methylation"/>
    <property type="evidence" value="ECO:0007669"/>
    <property type="project" value="UniProtKB-KW"/>
</dbReference>
<dbReference type="EMBL" id="JAEHFY010000008">
    <property type="protein sequence ID" value="MBK0382659.1"/>
    <property type="molecule type" value="Genomic_DNA"/>
</dbReference>
<dbReference type="SUPFAM" id="SSF53335">
    <property type="entry name" value="S-adenosyl-L-methionine-dependent methyltransferases"/>
    <property type="match status" value="2"/>
</dbReference>
<proteinExistence type="predicted"/>
<dbReference type="Gene3D" id="3.40.50.150">
    <property type="entry name" value="Vaccinia Virus protein VP39"/>
    <property type="match status" value="1"/>
</dbReference>
<dbReference type="GO" id="GO:0008168">
    <property type="term" value="F:methyltransferase activity"/>
    <property type="evidence" value="ECO:0007669"/>
    <property type="project" value="UniProtKB-KW"/>
</dbReference>
<comment type="caution">
    <text evidence="1">The sequence shown here is derived from an EMBL/GenBank/DDBJ whole genome shotgun (WGS) entry which is preliminary data.</text>
</comment>
<keyword evidence="1" id="KW-0489">Methyltransferase</keyword>
<name>A0ABS1BKC0_9SPHI</name>
<gene>
    <name evidence="1" type="ORF">I5M32_06760</name>
</gene>
<evidence type="ECO:0000313" key="2">
    <source>
        <dbReference type="Proteomes" id="UP000660024"/>
    </source>
</evidence>
<keyword evidence="2" id="KW-1185">Reference proteome</keyword>
<protein>
    <submittedName>
        <fullName evidence="1">Methyltransferase domain-containing protein</fullName>
    </submittedName>
</protein>
<dbReference type="Pfam" id="PF13489">
    <property type="entry name" value="Methyltransf_23"/>
    <property type="match status" value="1"/>
</dbReference>
<sequence length="239" mass="27650">MKKEAIKTYFKQNFKLDQEKRDYLKIHAKRFETVLNILGHQEFNAILDIGPSFLSELLFQKFGNRLTLLGFDGEESEGGHLPSSSILNKTKLIKQDLNFFGPKADVFKTYDLIVCAEVMEHLYTSPFQLFDSLSSLLNKNGLLIIQTPNAVALRKRLAMLFGNNPFEIPRQNLQNPGHFREYTAKELINFGEYGGLEINRIIYDEYFEYPSVLSKFYRSFKAIIPKKMKSGITIVYKKP</sequence>
<dbReference type="InterPro" id="IPR029063">
    <property type="entry name" value="SAM-dependent_MTases_sf"/>
</dbReference>
<evidence type="ECO:0000313" key="1">
    <source>
        <dbReference type="EMBL" id="MBK0382659.1"/>
    </source>
</evidence>
<reference evidence="1 2" key="1">
    <citation type="submission" date="2020-12" db="EMBL/GenBank/DDBJ databases">
        <title>Bacterial novel species Pedobacter sp. SD-b isolated from soil.</title>
        <authorList>
            <person name="Jung H.-Y."/>
        </authorList>
    </citation>
    <scope>NUCLEOTIDE SEQUENCE [LARGE SCALE GENOMIC DNA]</scope>
    <source>
        <strain evidence="1 2">SD-b</strain>
    </source>
</reference>
<organism evidence="1 2">
    <name type="scientific">Pedobacter segetis</name>
    <dbReference type="NCBI Taxonomy" id="2793069"/>
    <lineage>
        <taxon>Bacteria</taxon>
        <taxon>Pseudomonadati</taxon>
        <taxon>Bacteroidota</taxon>
        <taxon>Sphingobacteriia</taxon>
        <taxon>Sphingobacteriales</taxon>
        <taxon>Sphingobacteriaceae</taxon>
        <taxon>Pedobacter</taxon>
    </lineage>
</organism>
<keyword evidence="1" id="KW-0808">Transferase</keyword>
<dbReference type="Proteomes" id="UP000660024">
    <property type="component" value="Unassembled WGS sequence"/>
</dbReference>